<accession>A0A9D4KCQ6</accession>
<dbReference type="AlphaFoldDB" id="A0A9D4KCQ6"/>
<reference evidence="1" key="1">
    <citation type="journal article" date="2019" name="bioRxiv">
        <title>The Genome of the Zebra Mussel, Dreissena polymorpha: A Resource for Invasive Species Research.</title>
        <authorList>
            <person name="McCartney M.A."/>
            <person name="Auch B."/>
            <person name="Kono T."/>
            <person name="Mallez S."/>
            <person name="Zhang Y."/>
            <person name="Obille A."/>
            <person name="Becker A."/>
            <person name="Abrahante J.E."/>
            <person name="Garbe J."/>
            <person name="Badalamenti J.P."/>
            <person name="Herman A."/>
            <person name="Mangelson H."/>
            <person name="Liachko I."/>
            <person name="Sullivan S."/>
            <person name="Sone E.D."/>
            <person name="Koren S."/>
            <person name="Silverstein K.A.T."/>
            <person name="Beckman K.B."/>
            <person name="Gohl D.M."/>
        </authorList>
    </citation>
    <scope>NUCLEOTIDE SEQUENCE</scope>
    <source>
        <strain evidence="1">Duluth1</strain>
        <tissue evidence="1">Whole animal</tissue>
    </source>
</reference>
<comment type="caution">
    <text evidence="1">The sequence shown here is derived from an EMBL/GenBank/DDBJ whole genome shotgun (WGS) entry which is preliminary data.</text>
</comment>
<sequence>MPETMRNPRGNVAGARQGVITCGHATEATDALAEVSGHDMSLATSTRALPALIFICRFCFSNTEDMYIT</sequence>
<evidence type="ECO:0000313" key="1">
    <source>
        <dbReference type="EMBL" id="KAH3837413.1"/>
    </source>
</evidence>
<organism evidence="1 2">
    <name type="scientific">Dreissena polymorpha</name>
    <name type="common">Zebra mussel</name>
    <name type="synonym">Mytilus polymorpha</name>
    <dbReference type="NCBI Taxonomy" id="45954"/>
    <lineage>
        <taxon>Eukaryota</taxon>
        <taxon>Metazoa</taxon>
        <taxon>Spiralia</taxon>
        <taxon>Lophotrochozoa</taxon>
        <taxon>Mollusca</taxon>
        <taxon>Bivalvia</taxon>
        <taxon>Autobranchia</taxon>
        <taxon>Heteroconchia</taxon>
        <taxon>Euheterodonta</taxon>
        <taxon>Imparidentia</taxon>
        <taxon>Neoheterodontei</taxon>
        <taxon>Myida</taxon>
        <taxon>Dreissenoidea</taxon>
        <taxon>Dreissenidae</taxon>
        <taxon>Dreissena</taxon>
    </lineage>
</organism>
<gene>
    <name evidence="1" type="ORF">DPMN_110802</name>
</gene>
<proteinExistence type="predicted"/>
<dbReference type="EMBL" id="JAIWYP010000004">
    <property type="protein sequence ID" value="KAH3837413.1"/>
    <property type="molecule type" value="Genomic_DNA"/>
</dbReference>
<evidence type="ECO:0000313" key="2">
    <source>
        <dbReference type="Proteomes" id="UP000828390"/>
    </source>
</evidence>
<keyword evidence="2" id="KW-1185">Reference proteome</keyword>
<reference evidence="1" key="2">
    <citation type="submission" date="2020-11" db="EMBL/GenBank/DDBJ databases">
        <authorList>
            <person name="McCartney M.A."/>
            <person name="Auch B."/>
            <person name="Kono T."/>
            <person name="Mallez S."/>
            <person name="Becker A."/>
            <person name="Gohl D.M."/>
            <person name="Silverstein K.A.T."/>
            <person name="Koren S."/>
            <person name="Bechman K.B."/>
            <person name="Herman A."/>
            <person name="Abrahante J.E."/>
            <person name="Garbe J."/>
        </authorList>
    </citation>
    <scope>NUCLEOTIDE SEQUENCE</scope>
    <source>
        <strain evidence="1">Duluth1</strain>
        <tissue evidence="1">Whole animal</tissue>
    </source>
</reference>
<dbReference type="Proteomes" id="UP000828390">
    <property type="component" value="Unassembled WGS sequence"/>
</dbReference>
<name>A0A9D4KCQ6_DREPO</name>
<protein>
    <submittedName>
        <fullName evidence="1">Uncharacterized protein</fullName>
    </submittedName>
</protein>